<gene>
    <name evidence="3" type="ORF">BU16DRAFT_542667</name>
</gene>
<dbReference type="GO" id="GO:0061630">
    <property type="term" value="F:ubiquitin protein ligase activity"/>
    <property type="evidence" value="ECO:0007669"/>
    <property type="project" value="TreeGrafter"/>
</dbReference>
<evidence type="ECO:0000256" key="1">
    <source>
        <dbReference type="PROSITE-ProRule" id="PRU00175"/>
    </source>
</evidence>
<proteinExistence type="predicted"/>
<evidence type="ECO:0000313" key="3">
    <source>
        <dbReference type="EMBL" id="KAF2491555.1"/>
    </source>
</evidence>
<dbReference type="SMART" id="SM00184">
    <property type="entry name" value="RING"/>
    <property type="match status" value="1"/>
</dbReference>
<dbReference type="InterPro" id="IPR013083">
    <property type="entry name" value="Znf_RING/FYVE/PHD"/>
</dbReference>
<dbReference type="GO" id="GO:0016567">
    <property type="term" value="P:protein ubiquitination"/>
    <property type="evidence" value="ECO:0007669"/>
    <property type="project" value="TreeGrafter"/>
</dbReference>
<accession>A0A6A6QGM2</accession>
<keyword evidence="4" id="KW-1185">Reference proteome</keyword>
<keyword evidence="1" id="KW-0479">Metal-binding</keyword>
<dbReference type="Gene3D" id="3.30.40.10">
    <property type="entry name" value="Zinc/RING finger domain, C3HC4 (zinc finger)"/>
    <property type="match status" value="1"/>
</dbReference>
<dbReference type="Pfam" id="PF13639">
    <property type="entry name" value="zf-RING_2"/>
    <property type="match status" value="1"/>
</dbReference>
<dbReference type="SUPFAM" id="SSF57850">
    <property type="entry name" value="RING/U-box"/>
    <property type="match status" value="1"/>
</dbReference>
<dbReference type="Proteomes" id="UP000799750">
    <property type="component" value="Unassembled WGS sequence"/>
</dbReference>
<dbReference type="OrthoDB" id="3801154at2759"/>
<dbReference type="PANTHER" id="PTHR22791">
    <property type="entry name" value="RING-TYPE DOMAIN-CONTAINING PROTEIN"/>
    <property type="match status" value="1"/>
</dbReference>
<dbReference type="AlphaFoldDB" id="A0A6A6QGM2"/>
<evidence type="ECO:0000313" key="4">
    <source>
        <dbReference type="Proteomes" id="UP000799750"/>
    </source>
</evidence>
<dbReference type="PANTHER" id="PTHR22791:SF6">
    <property type="entry name" value="RING-TYPE DOMAIN-CONTAINING PROTEIN"/>
    <property type="match status" value="1"/>
</dbReference>
<evidence type="ECO:0000259" key="2">
    <source>
        <dbReference type="PROSITE" id="PS50089"/>
    </source>
</evidence>
<organism evidence="3 4">
    <name type="scientific">Lophium mytilinum</name>
    <dbReference type="NCBI Taxonomy" id="390894"/>
    <lineage>
        <taxon>Eukaryota</taxon>
        <taxon>Fungi</taxon>
        <taxon>Dikarya</taxon>
        <taxon>Ascomycota</taxon>
        <taxon>Pezizomycotina</taxon>
        <taxon>Dothideomycetes</taxon>
        <taxon>Pleosporomycetidae</taxon>
        <taxon>Mytilinidiales</taxon>
        <taxon>Mytilinidiaceae</taxon>
        <taxon>Lophium</taxon>
    </lineage>
</organism>
<name>A0A6A6QGM2_9PEZI</name>
<dbReference type="EMBL" id="MU004195">
    <property type="protein sequence ID" value="KAF2491555.1"/>
    <property type="molecule type" value="Genomic_DNA"/>
</dbReference>
<dbReference type="InterPro" id="IPR051435">
    <property type="entry name" value="RING_finger_E3_ubiq-ligases"/>
</dbReference>
<protein>
    <recommendedName>
        <fullName evidence="2">RING-type domain-containing protein</fullName>
    </recommendedName>
</protein>
<sequence length="205" mass="24353">MSPTPTRTAFTSNLAHYATFHSTGANPDFPDCVICTRPYGPKRKRLHLLDCEHDFCTPCFKTWINSEQHAANLCPMCRKVLFVPDHVPDDDNEEHSVSIGPSWALMNSYWYLTRDADSDTERLEPLSWEEQVKRVREVAADIWDTGRWVWFFVRLWDLGEVKDLLKEARRRRRSYAGSQYRRELRHRRGLERLRGDEYYVIESQW</sequence>
<feature type="domain" description="RING-type" evidence="2">
    <location>
        <begin position="32"/>
        <end position="78"/>
    </location>
</feature>
<keyword evidence="1" id="KW-0863">Zinc-finger</keyword>
<dbReference type="InterPro" id="IPR001841">
    <property type="entry name" value="Znf_RING"/>
</dbReference>
<reference evidence="3" key="1">
    <citation type="journal article" date="2020" name="Stud. Mycol.">
        <title>101 Dothideomycetes genomes: a test case for predicting lifestyles and emergence of pathogens.</title>
        <authorList>
            <person name="Haridas S."/>
            <person name="Albert R."/>
            <person name="Binder M."/>
            <person name="Bloem J."/>
            <person name="Labutti K."/>
            <person name="Salamov A."/>
            <person name="Andreopoulos B."/>
            <person name="Baker S."/>
            <person name="Barry K."/>
            <person name="Bills G."/>
            <person name="Bluhm B."/>
            <person name="Cannon C."/>
            <person name="Castanera R."/>
            <person name="Culley D."/>
            <person name="Daum C."/>
            <person name="Ezra D."/>
            <person name="Gonzalez J."/>
            <person name="Henrissat B."/>
            <person name="Kuo A."/>
            <person name="Liang C."/>
            <person name="Lipzen A."/>
            <person name="Lutzoni F."/>
            <person name="Magnuson J."/>
            <person name="Mondo S."/>
            <person name="Nolan M."/>
            <person name="Ohm R."/>
            <person name="Pangilinan J."/>
            <person name="Park H.-J."/>
            <person name="Ramirez L."/>
            <person name="Alfaro M."/>
            <person name="Sun H."/>
            <person name="Tritt A."/>
            <person name="Yoshinaga Y."/>
            <person name="Zwiers L.-H."/>
            <person name="Turgeon B."/>
            <person name="Goodwin S."/>
            <person name="Spatafora J."/>
            <person name="Crous P."/>
            <person name="Grigoriev I."/>
        </authorList>
    </citation>
    <scope>NUCLEOTIDE SEQUENCE</scope>
    <source>
        <strain evidence="3">CBS 269.34</strain>
    </source>
</reference>
<keyword evidence="1" id="KW-0862">Zinc</keyword>
<dbReference type="GO" id="GO:0008270">
    <property type="term" value="F:zinc ion binding"/>
    <property type="evidence" value="ECO:0007669"/>
    <property type="project" value="UniProtKB-KW"/>
</dbReference>
<dbReference type="PROSITE" id="PS50089">
    <property type="entry name" value="ZF_RING_2"/>
    <property type="match status" value="1"/>
</dbReference>